<gene>
    <name evidence="1" type="ORF">SVIM_LOCUS109263</name>
</gene>
<name>A0A6N2KNI0_SALVM</name>
<reference evidence="1" key="1">
    <citation type="submission" date="2019-03" db="EMBL/GenBank/DDBJ databases">
        <authorList>
            <person name="Mank J."/>
            <person name="Almeida P."/>
        </authorList>
    </citation>
    <scope>NUCLEOTIDE SEQUENCE</scope>
    <source>
        <strain evidence="1">78183</strain>
    </source>
</reference>
<protein>
    <submittedName>
        <fullName evidence="1">Uncharacterized protein</fullName>
    </submittedName>
</protein>
<dbReference type="EMBL" id="CAADRP010000557">
    <property type="protein sequence ID" value="VFU29621.1"/>
    <property type="molecule type" value="Genomic_DNA"/>
</dbReference>
<dbReference type="AlphaFoldDB" id="A0A6N2KNI0"/>
<evidence type="ECO:0000313" key="1">
    <source>
        <dbReference type="EMBL" id="VFU29621.1"/>
    </source>
</evidence>
<organism evidence="1">
    <name type="scientific">Salix viminalis</name>
    <name type="common">Common osier</name>
    <name type="synonym">Basket willow</name>
    <dbReference type="NCBI Taxonomy" id="40686"/>
    <lineage>
        <taxon>Eukaryota</taxon>
        <taxon>Viridiplantae</taxon>
        <taxon>Streptophyta</taxon>
        <taxon>Embryophyta</taxon>
        <taxon>Tracheophyta</taxon>
        <taxon>Spermatophyta</taxon>
        <taxon>Magnoliopsida</taxon>
        <taxon>eudicotyledons</taxon>
        <taxon>Gunneridae</taxon>
        <taxon>Pentapetalae</taxon>
        <taxon>rosids</taxon>
        <taxon>fabids</taxon>
        <taxon>Malpighiales</taxon>
        <taxon>Salicaceae</taxon>
        <taxon>Saliceae</taxon>
        <taxon>Salix</taxon>
    </lineage>
</organism>
<proteinExistence type="predicted"/>
<accession>A0A6N2KNI0</accession>
<sequence>MLLCLFMTDIMAWQMIPVSPKDEYSWKRSSELLVEVARHGEESGHGVPVSLDDLGAHLMSMQNSVRLYFCH</sequence>